<sequence>MFKTIDRPANCEIRAVIKFLNARNVRLCEIYRQISESQSGPSSIRLPFVFSSQEISCRQQFVSDDENKVNDQNWFRSQAAEFYEAGMLKLVPRYDTCLNSHGEYVEK</sequence>
<comment type="caution">
    <text evidence="1">The sequence shown here is derived from an EMBL/GenBank/DDBJ whole genome shotgun (WGS) entry which is preliminary data.</text>
</comment>
<organism evidence="1 2">
    <name type="scientific">Araneus ventricosus</name>
    <name type="common">Orbweaver spider</name>
    <name type="synonym">Epeira ventricosa</name>
    <dbReference type="NCBI Taxonomy" id="182803"/>
    <lineage>
        <taxon>Eukaryota</taxon>
        <taxon>Metazoa</taxon>
        <taxon>Ecdysozoa</taxon>
        <taxon>Arthropoda</taxon>
        <taxon>Chelicerata</taxon>
        <taxon>Arachnida</taxon>
        <taxon>Araneae</taxon>
        <taxon>Araneomorphae</taxon>
        <taxon>Entelegynae</taxon>
        <taxon>Araneoidea</taxon>
        <taxon>Araneidae</taxon>
        <taxon>Araneus</taxon>
    </lineage>
</organism>
<name>A0A4Y2KMQ1_ARAVE</name>
<evidence type="ECO:0000313" key="1">
    <source>
        <dbReference type="EMBL" id="GBN03200.1"/>
    </source>
</evidence>
<keyword evidence="2" id="KW-1185">Reference proteome</keyword>
<accession>A0A4Y2KMQ1</accession>
<protein>
    <recommendedName>
        <fullName evidence="3">Mos1 transposase HTH domain-containing protein</fullName>
    </recommendedName>
</protein>
<dbReference type="Proteomes" id="UP000499080">
    <property type="component" value="Unassembled WGS sequence"/>
</dbReference>
<dbReference type="EMBL" id="BGPR01115179">
    <property type="protein sequence ID" value="GBN03200.1"/>
    <property type="molecule type" value="Genomic_DNA"/>
</dbReference>
<reference evidence="1 2" key="1">
    <citation type="journal article" date="2019" name="Sci. Rep.">
        <title>Orb-weaving spider Araneus ventricosus genome elucidates the spidroin gene catalogue.</title>
        <authorList>
            <person name="Kono N."/>
            <person name="Nakamura H."/>
            <person name="Ohtoshi R."/>
            <person name="Moran D.A.P."/>
            <person name="Shinohara A."/>
            <person name="Yoshida Y."/>
            <person name="Fujiwara M."/>
            <person name="Mori M."/>
            <person name="Tomita M."/>
            <person name="Arakawa K."/>
        </authorList>
    </citation>
    <scope>NUCLEOTIDE SEQUENCE [LARGE SCALE GENOMIC DNA]</scope>
</reference>
<gene>
    <name evidence="1" type="ORF">AVEN_89778_1</name>
</gene>
<dbReference type="AlphaFoldDB" id="A0A4Y2KMQ1"/>
<evidence type="ECO:0008006" key="3">
    <source>
        <dbReference type="Google" id="ProtNLM"/>
    </source>
</evidence>
<dbReference type="OrthoDB" id="8191996at2759"/>
<evidence type="ECO:0000313" key="2">
    <source>
        <dbReference type="Proteomes" id="UP000499080"/>
    </source>
</evidence>
<proteinExistence type="predicted"/>